<dbReference type="EMBL" id="SIXI01000004">
    <property type="protein sequence ID" value="TBO30203.1"/>
    <property type="molecule type" value="Genomic_DNA"/>
</dbReference>
<dbReference type="GO" id="GO:0016740">
    <property type="term" value="F:transferase activity"/>
    <property type="evidence" value="ECO:0007669"/>
    <property type="project" value="UniProtKB-KW"/>
</dbReference>
<dbReference type="PROSITE" id="PS51096">
    <property type="entry name" value="PTS_EIIA_TYPE_4"/>
    <property type="match status" value="1"/>
</dbReference>
<dbReference type="PANTHER" id="PTHR33799">
    <property type="entry name" value="PTS PERMEASE-RELATED-RELATED"/>
    <property type="match status" value="1"/>
</dbReference>
<gene>
    <name evidence="4" type="ORF">EYS42_10920</name>
</gene>
<dbReference type="InterPro" id="IPR036662">
    <property type="entry name" value="PTS_EIIA_man-typ_sf"/>
</dbReference>
<dbReference type="Pfam" id="PF03610">
    <property type="entry name" value="EIIA-man"/>
    <property type="match status" value="1"/>
</dbReference>
<feature type="domain" description="PTS EIIA type-4" evidence="3">
    <location>
        <begin position="1"/>
        <end position="126"/>
    </location>
</feature>
<dbReference type="Gene3D" id="3.40.50.510">
    <property type="entry name" value="Phosphotransferase system, mannose-type IIA component"/>
    <property type="match status" value="1"/>
</dbReference>
<sequence length="152" mass="16630">MPGLLIIAHAPLATALRQAAAHTFADAAEHIEALDVQANLSCEEIEAQARILLTGLTERDERHEALILTDVFGATPCNVVQRLADGQLIKVITGVNVPMLWRALNYRHEPLDTLVTRAVAGGTQGVMQIASPRPQNQAIHPSHDQDHRHHQQ</sequence>
<feature type="compositionally biased region" description="Basic and acidic residues" evidence="2">
    <location>
        <begin position="141"/>
        <end position="152"/>
    </location>
</feature>
<accession>A0A4Q9GX77</accession>
<evidence type="ECO:0000313" key="4">
    <source>
        <dbReference type="EMBL" id="TBO30203.1"/>
    </source>
</evidence>
<evidence type="ECO:0000313" key="5">
    <source>
        <dbReference type="Proteomes" id="UP000292120"/>
    </source>
</evidence>
<dbReference type="GO" id="GO:0016020">
    <property type="term" value="C:membrane"/>
    <property type="evidence" value="ECO:0007669"/>
    <property type="project" value="InterPro"/>
</dbReference>
<name>A0A4Q9GX77_9BURK</name>
<comment type="caution">
    <text evidence="4">The sequence shown here is derived from an EMBL/GenBank/DDBJ whole genome shotgun (WGS) entry which is preliminary data.</text>
</comment>
<feature type="region of interest" description="Disordered" evidence="2">
    <location>
        <begin position="132"/>
        <end position="152"/>
    </location>
</feature>
<dbReference type="OrthoDB" id="8795346at2"/>
<reference evidence="4 5" key="1">
    <citation type="submission" date="2019-02" db="EMBL/GenBank/DDBJ databases">
        <title>Aquabacterium sp. strain KMB7.</title>
        <authorList>
            <person name="Chen W.-M."/>
        </authorList>
    </citation>
    <scope>NUCLEOTIDE SEQUENCE [LARGE SCALE GENOMIC DNA]</scope>
    <source>
        <strain evidence="4 5">KMB7</strain>
    </source>
</reference>
<organism evidence="4 5">
    <name type="scientific">Aquabacterium lacunae</name>
    <dbReference type="NCBI Taxonomy" id="2528630"/>
    <lineage>
        <taxon>Bacteria</taxon>
        <taxon>Pseudomonadati</taxon>
        <taxon>Pseudomonadota</taxon>
        <taxon>Betaproteobacteria</taxon>
        <taxon>Burkholderiales</taxon>
        <taxon>Aquabacterium</taxon>
    </lineage>
</organism>
<dbReference type="InterPro" id="IPR004701">
    <property type="entry name" value="PTS_EIIA_man-typ"/>
</dbReference>
<keyword evidence="1" id="KW-0808">Transferase</keyword>
<proteinExistence type="predicted"/>
<dbReference type="Proteomes" id="UP000292120">
    <property type="component" value="Unassembled WGS sequence"/>
</dbReference>
<dbReference type="InterPro" id="IPR051471">
    <property type="entry name" value="Bacterial_PTS_sugar_comp"/>
</dbReference>
<evidence type="ECO:0000256" key="1">
    <source>
        <dbReference type="ARBA" id="ARBA00022679"/>
    </source>
</evidence>
<dbReference type="RefSeq" id="WP_130968196.1">
    <property type="nucleotide sequence ID" value="NZ_SIXI01000004.1"/>
</dbReference>
<dbReference type="GO" id="GO:0009401">
    <property type="term" value="P:phosphoenolpyruvate-dependent sugar phosphotransferase system"/>
    <property type="evidence" value="ECO:0007669"/>
    <property type="project" value="InterPro"/>
</dbReference>
<dbReference type="SUPFAM" id="SSF53062">
    <property type="entry name" value="PTS system fructose IIA component-like"/>
    <property type="match status" value="1"/>
</dbReference>
<dbReference type="PANTHER" id="PTHR33799:SF1">
    <property type="entry name" value="PTS SYSTEM MANNOSE-SPECIFIC EIIAB COMPONENT-RELATED"/>
    <property type="match status" value="1"/>
</dbReference>
<evidence type="ECO:0000256" key="2">
    <source>
        <dbReference type="SAM" id="MobiDB-lite"/>
    </source>
</evidence>
<evidence type="ECO:0000259" key="3">
    <source>
        <dbReference type="PROSITE" id="PS51096"/>
    </source>
</evidence>
<keyword evidence="5" id="KW-1185">Reference proteome</keyword>
<dbReference type="AlphaFoldDB" id="A0A4Q9GX77"/>
<protein>
    <submittedName>
        <fullName evidence="4">PTS fructose transporter subunit IIA</fullName>
    </submittedName>
</protein>